<accession>H5XCC0</accession>
<dbReference type="AlphaFoldDB" id="H5XCC0"/>
<dbReference type="EMBL" id="CM001440">
    <property type="protein sequence ID" value="EHR59126.1"/>
    <property type="molecule type" value="Genomic_DNA"/>
</dbReference>
<evidence type="ECO:0008006" key="4">
    <source>
        <dbReference type="Google" id="ProtNLM"/>
    </source>
</evidence>
<sequence length="151" mass="16708">MLVTGCSLFDSSRDVDPCELLSPSELSSFGDYGEPKRKSEGNRTKCTWYNSTTEPLKTTVKPQLNIQVAHKVRFSAVLSRAEEDGRQGRTAAGRPFTERELDNSCTVTMPVFKEPSTKQTGVVDVTVTMPDPEDNCPTARRMADLIAPKLH</sequence>
<organism evidence="2 3">
    <name type="scientific">Saccharomonospora cyanea NA-134</name>
    <dbReference type="NCBI Taxonomy" id="882082"/>
    <lineage>
        <taxon>Bacteria</taxon>
        <taxon>Bacillati</taxon>
        <taxon>Actinomycetota</taxon>
        <taxon>Actinomycetes</taxon>
        <taxon>Pseudonocardiales</taxon>
        <taxon>Pseudonocardiaceae</taxon>
        <taxon>Saccharomonospora</taxon>
    </lineage>
</organism>
<proteinExistence type="predicted"/>
<feature type="region of interest" description="Disordered" evidence="1">
    <location>
        <begin position="80"/>
        <end position="99"/>
    </location>
</feature>
<gene>
    <name evidence="2" type="ORF">SaccyDRAFT_0186</name>
</gene>
<dbReference type="InterPro" id="IPR024520">
    <property type="entry name" value="DUF3558"/>
</dbReference>
<dbReference type="HOGENOM" id="CLU_1593365_0_0_11"/>
<dbReference type="Pfam" id="PF12079">
    <property type="entry name" value="DUF3558"/>
    <property type="match status" value="1"/>
</dbReference>
<evidence type="ECO:0000313" key="2">
    <source>
        <dbReference type="EMBL" id="EHR59126.1"/>
    </source>
</evidence>
<dbReference type="RefSeq" id="WP_005452736.1">
    <property type="nucleotide sequence ID" value="NZ_CM001440.1"/>
</dbReference>
<keyword evidence="3" id="KW-1185">Reference proteome</keyword>
<reference evidence="2 3" key="1">
    <citation type="submission" date="2011-11" db="EMBL/GenBank/DDBJ databases">
        <title>The Noncontiguous Finished sequence of Saccharomonospora cyanea NA-134.</title>
        <authorList>
            <consortium name="US DOE Joint Genome Institute"/>
            <person name="Lucas S."/>
            <person name="Han J."/>
            <person name="Lapidus A."/>
            <person name="Cheng J.-F."/>
            <person name="Goodwin L."/>
            <person name="Pitluck S."/>
            <person name="Peters L."/>
            <person name="Ovchinnikova G."/>
            <person name="Lu M."/>
            <person name="Detter J.C."/>
            <person name="Han C."/>
            <person name="Tapia R."/>
            <person name="Land M."/>
            <person name="Hauser L."/>
            <person name="Kyrpides N."/>
            <person name="Ivanova N."/>
            <person name="Pagani I."/>
            <person name="Brambilla E.-M."/>
            <person name="Klenk H.-P."/>
            <person name="Woyke T."/>
        </authorList>
    </citation>
    <scope>NUCLEOTIDE SEQUENCE [LARGE SCALE GENOMIC DNA]</scope>
    <source>
        <strain evidence="2 3">NA-134</strain>
    </source>
</reference>
<protein>
    <recommendedName>
        <fullName evidence="4">DUF3558 domain-containing protein</fullName>
    </recommendedName>
</protein>
<name>H5XCC0_9PSEU</name>
<dbReference type="Proteomes" id="UP000002791">
    <property type="component" value="Chromosome"/>
</dbReference>
<evidence type="ECO:0000313" key="3">
    <source>
        <dbReference type="Proteomes" id="UP000002791"/>
    </source>
</evidence>
<evidence type="ECO:0000256" key="1">
    <source>
        <dbReference type="SAM" id="MobiDB-lite"/>
    </source>
</evidence>